<dbReference type="GO" id="GO:0016020">
    <property type="term" value="C:membrane"/>
    <property type="evidence" value="ECO:0007669"/>
    <property type="project" value="UniProtKB-SubCell"/>
</dbReference>
<proteinExistence type="inferred from homology"/>
<keyword evidence="2 4" id="KW-1133">Transmembrane helix</keyword>
<name>A0A7E6F0T2_9MOLL</name>
<dbReference type="Proteomes" id="UP000515154">
    <property type="component" value="Linkage group LG8"/>
</dbReference>
<dbReference type="KEGG" id="osn:118764620"/>
<protein>
    <recommendedName>
        <fullName evidence="4">Copper transport protein</fullName>
    </recommendedName>
</protein>
<keyword evidence="1 4" id="KW-0812">Transmembrane</keyword>
<evidence type="ECO:0000256" key="4">
    <source>
        <dbReference type="RuleBase" id="RU367022"/>
    </source>
</evidence>
<evidence type="ECO:0000313" key="6">
    <source>
        <dbReference type="RefSeq" id="XP_036361446.1"/>
    </source>
</evidence>
<dbReference type="PANTHER" id="PTHR12483:SF115">
    <property type="entry name" value="COPPER TRANSPORT PROTEIN"/>
    <property type="match status" value="1"/>
</dbReference>
<dbReference type="AlphaFoldDB" id="A0A7E6F0T2"/>
<dbReference type="RefSeq" id="XP_036361446.1">
    <property type="nucleotide sequence ID" value="XM_036505553.1"/>
</dbReference>
<dbReference type="Pfam" id="PF04145">
    <property type="entry name" value="Ctr"/>
    <property type="match status" value="1"/>
</dbReference>
<keyword evidence="4" id="KW-0187">Copper transport</keyword>
<organism evidence="5 6">
    <name type="scientific">Octopus sinensis</name>
    <name type="common">East Asian common octopus</name>
    <dbReference type="NCBI Taxonomy" id="2607531"/>
    <lineage>
        <taxon>Eukaryota</taxon>
        <taxon>Metazoa</taxon>
        <taxon>Spiralia</taxon>
        <taxon>Lophotrochozoa</taxon>
        <taxon>Mollusca</taxon>
        <taxon>Cephalopoda</taxon>
        <taxon>Coleoidea</taxon>
        <taxon>Octopodiformes</taxon>
        <taxon>Octopoda</taxon>
        <taxon>Incirrata</taxon>
        <taxon>Octopodidae</taxon>
        <taxon>Octopus</taxon>
    </lineage>
</organism>
<evidence type="ECO:0000313" key="5">
    <source>
        <dbReference type="Proteomes" id="UP000515154"/>
    </source>
</evidence>
<gene>
    <name evidence="6" type="primary">LOC118764620</name>
</gene>
<dbReference type="InterPro" id="IPR007274">
    <property type="entry name" value="Cop_transporter"/>
</dbReference>
<keyword evidence="5" id="KW-1185">Reference proteome</keyword>
<evidence type="ECO:0000256" key="3">
    <source>
        <dbReference type="ARBA" id="ARBA00023136"/>
    </source>
</evidence>
<feature type="transmembrane region" description="Helical" evidence="4">
    <location>
        <begin position="28"/>
        <end position="51"/>
    </location>
</feature>
<dbReference type="PANTHER" id="PTHR12483">
    <property type="entry name" value="SOLUTE CARRIER FAMILY 31 COPPER TRANSPORTERS"/>
    <property type="match status" value="1"/>
</dbReference>
<keyword evidence="4" id="KW-0406">Ion transport</keyword>
<comment type="similarity">
    <text evidence="4">Belongs to the copper transporter (Ctr) (TC 1.A.56) family. SLC31A subfamily.</text>
</comment>
<keyword evidence="4" id="KW-0813">Transport</keyword>
<feature type="transmembrane region" description="Helical" evidence="4">
    <location>
        <begin position="110"/>
        <end position="132"/>
    </location>
</feature>
<sequence>MYVYIYTTMKGHGAVTFSLSTSGNFLFYGWHIDTILGLILALITTTLAALLSEGLKYVRYLSKKQRGQRKGKPSAKVFLQNMKTRLWQSCLHMLQTGTGLFLMLCSMSYNTWIFISIIVGSSLGYFFLHPIIRIHADKKIERTKPSAVEIALIKNPSTRSVKQ</sequence>
<comment type="subcellular location">
    <subcellularLocation>
        <location evidence="4">Membrane</location>
        <topology evidence="4">Multi-pass membrane protein</topology>
    </subcellularLocation>
</comment>
<keyword evidence="3 4" id="KW-0472">Membrane</keyword>
<accession>A0A7E6F0T2</accession>
<evidence type="ECO:0000256" key="1">
    <source>
        <dbReference type="ARBA" id="ARBA00022692"/>
    </source>
</evidence>
<evidence type="ECO:0000256" key="2">
    <source>
        <dbReference type="ARBA" id="ARBA00022989"/>
    </source>
</evidence>
<dbReference type="GO" id="GO:0005375">
    <property type="term" value="F:copper ion transmembrane transporter activity"/>
    <property type="evidence" value="ECO:0007669"/>
    <property type="project" value="UniProtKB-UniRule"/>
</dbReference>
<reference evidence="6" key="1">
    <citation type="submission" date="2025-08" db="UniProtKB">
        <authorList>
            <consortium name="RefSeq"/>
        </authorList>
    </citation>
    <scope>IDENTIFICATION</scope>
</reference>
<keyword evidence="4" id="KW-0186">Copper</keyword>